<dbReference type="SUPFAM" id="SSF55120">
    <property type="entry name" value="Pseudouridine synthase"/>
    <property type="match status" value="1"/>
</dbReference>
<evidence type="ECO:0000256" key="2">
    <source>
        <dbReference type="ARBA" id="ARBA00022679"/>
    </source>
</evidence>
<feature type="binding site" evidence="4">
    <location>
        <position position="361"/>
    </location>
    <ligand>
        <name>S-adenosyl-L-methionine</name>
        <dbReference type="ChEBI" id="CHEBI:59789"/>
    </ligand>
</feature>
<feature type="binding site" evidence="4">
    <location>
        <position position="292"/>
    </location>
    <ligand>
        <name>S-adenosyl-L-methionine</name>
        <dbReference type="ChEBI" id="CHEBI:59789"/>
    </ligand>
</feature>
<name>A0A4Y6PSM0_PERCE</name>
<evidence type="ECO:0000256" key="4">
    <source>
        <dbReference type="PROSITE-ProRule" id="PRU01024"/>
    </source>
</evidence>
<protein>
    <submittedName>
        <fullName evidence="6">Methyltransferase</fullName>
    </submittedName>
</protein>
<dbReference type="GO" id="GO:0070041">
    <property type="term" value="F:rRNA (uridine-C5-)-methyltransferase activity"/>
    <property type="evidence" value="ECO:0007669"/>
    <property type="project" value="TreeGrafter"/>
</dbReference>
<evidence type="ECO:0000256" key="5">
    <source>
        <dbReference type="SAM" id="MobiDB-lite"/>
    </source>
</evidence>
<reference evidence="6 7" key="1">
    <citation type="submission" date="2019-06" db="EMBL/GenBank/DDBJ databases">
        <title>Persicimonas caeni gen. nov., sp. nov., a predatory bacterium isolated from solar saltern.</title>
        <authorList>
            <person name="Wang S."/>
        </authorList>
    </citation>
    <scope>NUCLEOTIDE SEQUENCE [LARGE SCALE GENOMIC DNA]</scope>
    <source>
        <strain evidence="6 7">YN101</strain>
    </source>
</reference>
<dbReference type="Proteomes" id="UP000315995">
    <property type="component" value="Chromosome"/>
</dbReference>
<accession>A0A4Y6PSM0</accession>
<dbReference type="SUPFAM" id="SSF53335">
    <property type="entry name" value="S-adenosyl-L-methionine-dependent methyltransferases"/>
    <property type="match status" value="1"/>
</dbReference>
<keyword evidence="1 4" id="KW-0489">Methyltransferase</keyword>
<dbReference type="PROSITE" id="PS51687">
    <property type="entry name" value="SAM_MT_RNA_M5U"/>
    <property type="match status" value="1"/>
</dbReference>
<dbReference type="EMBL" id="CP041186">
    <property type="protein sequence ID" value="QDG51233.1"/>
    <property type="molecule type" value="Genomic_DNA"/>
</dbReference>
<evidence type="ECO:0000256" key="3">
    <source>
        <dbReference type="ARBA" id="ARBA00022691"/>
    </source>
</evidence>
<dbReference type="InterPro" id="IPR029063">
    <property type="entry name" value="SAM-dependent_MTases_sf"/>
</dbReference>
<evidence type="ECO:0000313" key="6">
    <source>
        <dbReference type="EMBL" id="QDG51233.1"/>
    </source>
</evidence>
<gene>
    <name evidence="6" type="ORF">FIV42_10925</name>
</gene>
<dbReference type="PANTHER" id="PTHR11061:SF30">
    <property type="entry name" value="TRNA (URACIL(54)-C(5))-METHYLTRANSFERASE"/>
    <property type="match status" value="1"/>
</dbReference>
<dbReference type="Gene3D" id="3.30.2350.10">
    <property type="entry name" value="Pseudouridine synthase"/>
    <property type="match status" value="1"/>
</dbReference>
<keyword evidence="3 4" id="KW-0949">S-adenosyl-L-methionine</keyword>
<evidence type="ECO:0000256" key="1">
    <source>
        <dbReference type="ARBA" id="ARBA00022603"/>
    </source>
</evidence>
<dbReference type="GO" id="GO:0009982">
    <property type="term" value="F:pseudouridine synthase activity"/>
    <property type="evidence" value="ECO:0007669"/>
    <property type="project" value="InterPro"/>
</dbReference>
<comment type="similarity">
    <text evidence="4">Belongs to the class I-like SAM-binding methyltransferase superfamily. RNA M5U methyltransferase family.</text>
</comment>
<sequence length="595" mass="65820">MAPRGVEVYCVCFAYYALHSNHRHNAGVVKAEWLSPTQPETHRLRRDMSKCPSCPLVDLPYAEQLHQKHQKVARAFGAYPQMAGHEIPAVHPSPHEQGYRNRARMVVLPKADASEALLGFYEEGSRQVVPVERCEAHHPTVETVLGELRPLLFTDGLLRWFTRFVDVRSTAGHPAAEEAAIVTLCGEVAEHDRDELEAHAATLHRALDEACDELRVSLHLNLADEPSQSVLAGEQQVVAGDAWLDVEVTNREFRVPPTAFFQVNLDALEAVHRRMDAVLGDDESRRPLVDLYCGVGAHGVALAEADTELLGTDIEQAAIDLAEDNARRAELHAEFRAAADTHAADWLADRLDGRAYRLITNPARAGMSAQTVAFVGATKPDCILYLSCEPHTLARDLDRLLDHGFRLESIEPFDFMPQTDQVETLAVLTLDDASTKSSRERAYQPQGPAQRTFSPGVSGPNMVSDTVIDASSWVALVAGETPKHGFLPKARGLDGQGRIEVERLRKVEGNSVVRVKAPTLSDDELRQRFRAWNHPVLGDPDYGDRNANHLAARHAYLDRMALHCVEVRAGGEVYRAEVPGSFLALMRLPRKVLEG</sequence>
<dbReference type="Pfam" id="PF05958">
    <property type="entry name" value="tRNA_U5-meth_tr"/>
    <property type="match status" value="1"/>
</dbReference>
<dbReference type="Gene3D" id="2.40.50.1070">
    <property type="match status" value="1"/>
</dbReference>
<dbReference type="GO" id="GO:0001522">
    <property type="term" value="P:pseudouridine synthesis"/>
    <property type="evidence" value="ECO:0007669"/>
    <property type="project" value="InterPro"/>
</dbReference>
<dbReference type="AlphaFoldDB" id="A0A4Y6PSM0"/>
<dbReference type="InterPro" id="IPR010280">
    <property type="entry name" value="U5_MeTrfase_fam"/>
</dbReference>
<feature type="region of interest" description="Disordered" evidence="5">
    <location>
        <begin position="436"/>
        <end position="458"/>
    </location>
</feature>
<keyword evidence="2 4" id="KW-0808">Transferase</keyword>
<keyword evidence="7" id="KW-1185">Reference proteome</keyword>
<dbReference type="OrthoDB" id="9804590at2"/>
<feature type="binding site" evidence="4">
    <location>
        <position position="262"/>
    </location>
    <ligand>
        <name>S-adenosyl-L-methionine</name>
        <dbReference type="ChEBI" id="CHEBI:59789"/>
    </ligand>
</feature>
<accession>A0A5B8Y475</accession>
<feature type="binding site" evidence="4">
    <location>
        <position position="313"/>
    </location>
    <ligand>
        <name>S-adenosyl-L-methionine</name>
        <dbReference type="ChEBI" id="CHEBI:59789"/>
    </ligand>
</feature>
<evidence type="ECO:0000313" key="7">
    <source>
        <dbReference type="Proteomes" id="UP000315995"/>
    </source>
</evidence>
<dbReference type="Gene3D" id="3.40.50.150">
    <property type="entry name" value="Vaccinia Virus protein VP39"/>
    <property type="match status" value="1"/>
</dbReference>
<proteinExistence type="inferred from homology"/>
<dbReference type="GO" id="GO:0070475">
    <property type="term" value="P:rRNA base methylation"/>
    <property type="evidence" value="ECO:0007669"/>
    <property type="project" value="TreeGrafter"/>
</dbReference>
<dbReference type="InterPro" id="IPR020103">
    <property type="entry name" value="PsdUridine_synth_cat_dom_sf"/>
</dbReference>
<organism evidence="6 7">
    <name type="scientific">Persicimonas caeni</name>
    <dbReference type="NCBI Taxonomy" id="2292766"/>
    <lineage>
        <taxon>Bacteria</taxon>
        <taxon>Deltaproteobacteria</taxon>
        <taxon>Bradymonadales</taxon>
        <taxon>Bradymonadaceae</taxon>
        <taxon>Persicimonas</taxon>
    </lineage>
</organism>
<dbReference type="GO" id="GO:0003723">
    <property type="term" value="F:RNA binding"/>
    <property type="evidence" value="ECO:0007669"/>
    <property type="project" value="InterPro"/>
</dbReference>
<feature type="active site" description="Nucleophile" evidence="4">
    <location>
        <position position="388"/>
    </location>
</feature>
<dbReference type="PANTHER" id="PTHR11061">
    <property type="entry name" value="RNA M5U METHYLTRANSFERASE"/>
    <property type="match status" value="1"/>
</dbReference>